<dbReference type="InterPro" id="IPR027843">
    <property type="entry name" value="DUF4440"/>
</dbReference>
<dbReference type="EMBL" id="CP134878">
    <property type="protein sequence ID" value="WNM19240.1"/>
    <property type="molecule type" value="Genomic_DNA"/>
</dbReference>
<organism evidence="4 5">
    <name type="scientific">Flavobacterium capsici</name>
    <dbReference type="NCBI Taxonomy" id="3075618"/>
    <lineage>
        <taxon>Bacteria</taxon>
        <taxon>Pseudomonadati</taxon>
        <taxon>Bacteroidota</taxon>
        <taxon>Flavobacteriia</taxon>
        <taxon>Flavobacteriales</taxon>
        <taxon>Flavobacteriaceae</taxon>
        <taxon>Flavobacterium</taxon>
    </lineage>
</organism>
<feature type="chain" id="PRO_5044705180" evidence="1">
    <location>
        <begin position="20"/>
        <end position="150"/>
    </location>
</feature>
<sequence length="150" mass="17114">MKNILALFFVCLFHFSVMAQKDSNAEQKVVANQVEALRIAMIDANAEKLKELTSAQLSYGHSGGHIENQEEFIQKIVSRKSDFVTIELQDQTISISENIAIVRHKLYAHTNDNGVEKVIQLGVMLVWQKHKKNWLLIARQAFKLPTSEKH</sequence>
<evidence type="ECO:0000313" key="3">
    <source>
        <dbReference type="EMBL" id="WNM19240.1"/>
    </source>
</evidence>
<evidence type="ECO:0000313" key="5">
    <source>
        <dbReference type="Proteomes" id="UP001304515"/>
    </source>
</evidence>
<accession>A0AA96EYL4</accession>
<dbReference type="AlphaFoldDB" id="A0AA96EYC7"/>
<dbReference type="InterPro" id="IPR032710">
    <property type="entry name" value="NTF2-like_dom_sf"/>
</dbReference>
<dbReference type="Gene3D" id="3.10.450.50">
    <property type="match status" value="1"/>
</dbReference>
<dbReference type="Pfam" id="PF14534">
    <property type="entry name" value="DUF4440"/>
    <property type="match status" value="1"/>
</dbReference>
<proteinExistence type="predicted"/>
<feature type="domain" description="DUF4440" evidence="2">
    <location>
        <begin position="32"/>
        <end position="136"/>
    </location>
</feature>
<dbReference type="SUPFAM" id="SSF54427">
    <property type="entry name" value="NTF2-like"/>
    <property type="match status" value="1"/>
</dbReference>
<evidence type="ECO:0000256" key="1">
    <source>
        <dbReference type="SAM" id="SignalP"/>
    </source>
</evidence>
<name>A0AA96EYC7_9FLAO</name>
<feature type="signal peptide" evidence="1">
    <location>
        <begin position="1"/>
        <end position="19"/>
    </location>
</feature>
<dbReference type="KEGG" id="fcj:RN605_07995"/>
<evidence type="ECO:0000259" key="2">
    <source>
        <dbReference type="Pfam" id="PF14534"/>
    </source>
</evidence>
<reference evidence="4 5" key="1">
    <citation type="submission" date="2023-09" db="EMBL/GenBank/DDBJ databases">
        <title>Flavobacterium sp. a novel bacteria isolate from Pepper rhizosphere.</title>
        <authorList>
            <person name="Peng Y."/>
            <person name="Lee J."/>
        </authorList>
    </citation>
    <scope>NUCLEOTIDE SEQUENCE [LARGE SCALE GENOMIC DNA]</scope>
    <source>
        <strain evidence="3">PMR2A8</strain>
        <strain evidence="4 5">PMTSA4</strain>
    </source>
</reference>
<dbReference type="EMBL" id="CP134890">
    <property type="protein sequence ID" value="WNM20629.1"/>
    <property type="molecule type" value="Genomic_DNA"/>
</dbReference>
<dbReference type="Proteomes" id="UP001304515">
    <property type="component" value="Chromosome"/>
</dbReference>
<accession>A0AA96EYC7</accession>
<dbReference type="RefSeq" id="WP_313324022.1">
    <property type="nucleotide sequence ID" value="NZ_CP134878.1"/>
</dbReference>
<protein>
    <submittedName>
        <fullName evidence="4">Nuclear transport factor 2 family protein</fullName>
    </submittedName>
</protein>
<gene>
    <name evidence="4" type="ORF">RN605_07995</name>
    <name evidence="3" type="ORF">RN608_00825</name>
</gene>
<keyword evidence="5" id="KW-1185">Reference proteome</keyword>
<keyword evidence="1" id="KW-0732">Signal</keyword>
<evidence type="ECO:0000313" key="4">
    <source>
        <dbReference type="EMBL" id="WNM20629.1"/>
    </source>
</evidence>